<organism evidence="1 2">
    <name type="scientific">Aristolochia fimbriata</name>
    <name type="common">White veined hardy Dutchman's pipe vine</name>
    <dbReference type="NCBI Taxonomy" id="158543"/>
    <lineage>
        <taxon>Eukaryota</taxon>
        <taxon>Viridiplantae</taxon>
        <taxon>Streptophyta</taxon>
        <taxon>Embryophyta</taxon>
        <taxon>Tracheophyta</taxon>
        <taxon>Spermatophyta</taxon>
        <taxon>Magnoliopsida</taxon>
        <taxon>Magnoliidae</taxon>
        <taxon>Piperales</taxon>
        <taxon>Aristolochiaceae</taxon>
        <taxon>Aristolochia</taxon>
    </lineage>
</organism>
<dbReference type="Proteomes" id="UP000825729">
    <property type="component" value="Unassembled WGS sequence"/>
</dbReference>
<keyword evidence="2" id="KW-1185">Reference proteome</keyword>
<evidence type="ECO:0000313" key="2">
    <source>
        <dbReference type="Proteomes" id="UP000825729"/>
    </source>
</evidence>
<dbReference type="AlphaFoldDB" id="A0AAV7EU43"/>
<sequence length="174" mass="19513">MMKPFTGEDEEGEKVVSFGGVVLKRQIYDAEEVCRKKPRIGDDHTHFPSSASVSISNSISTSGASLFERSSTQVLSFIPLDDDDDEGDSLPYYWMDDFLDGDHEALFCTQPRALFGFPVEAAGDDCSVTGDNFEILRQLKLEAEKKRRKQTISDSTTFGADLCIPMKKEYLIEY</sequence>
<dbReference type="EMBL" id="JAINDJ010000004">
    <property type="protein sequence ID" value="KAG9451157.1"/>
    <property type="molecule type" value="Genomic_DNA"/>
</dbReference>
<accession>A0AAV7EU43</accession>
<proteinExistence type="predicted"/>
<gene>
    <name evidence="1" type="ORF">H6P81_011122</name>
</gene>
<reference evidence="1 2" key="1">
    <citation type="submission" date="2021-07" db="EMBL/GenBank/DDBJ databases">
        <title>The Aristolochia fimbriata genome: insights into angiosperm evolution, floral development and chemical biosynthesis.</title>
        <authorList>
            <person name="Jiao Y."/>
        </authorList>
    </citation>
    <scope>NUCLEOTIDE SEQUENCE [LARGE SCALE GENOMIC DNA]</scope>
    <source>
        <strain evidence="1">IBCAS-2021</strain>
        <tissue evidence="1">Leaf</tissue>
    </source>
</reference>
<protein>
    <submittedName>
        <fullName evidence="1">Uncharacterized protein</fullName>
    </submittedName>
</protein>
<evidence type="ECO:0000313" key="1">
    <source>
        <dbReference type="EMBL" id="KAG9451157.1"/>
    </source>
</evidence>
<comment type="caution">
    <text evidence="1">The sequence shown here is derived from an EMBL/GenBank/DDBJ whole genome shotgun (WGS) entry which is preliminary data.</text>
</comment>
<name>A0AAV7EU43_ARIFI</name>